<accession>A0A0D8ZT78</accession>
<sequence length="225" mass="25690">MQNQPSNKIFSISGIHNEIEKIIKSVVGDISKQGLKDFIYQSWDKGEILFNVDECYHSSLEFINGLDKDKRFSTASFYLPHQLPSTSTLLYTKEFAARLVHDSAGEKYKHIKFNEYNIEPHHHEVDSIIIATSKCKLTDAEFIIHDSRLKFDTVVRIPFGFASVVCFPRFVNHTFLPSDVGLSTLNITDSYVQPHTNGFSHPAPCNFDDAVVMSYNDYQTMLNTQ</sequence>
<organism evidence="1 2">
    <name type="scientific">Aliterella atlantica CENA595</name>
    <dbReference type="NCBI Taxonomy" id="1618023"/>
    <lineage>
        <taxon>Bacteria</taxon>
        <taxon>Bacillati</taxon>
        <taxon>Cyanobacteriota</taxon>
        <taxon>Cyanophyceae</taxon>
        <taxon>Chroococcidiopsidales</taxon>
        <taxon>Aliterellaceae</taxon>
        <taxon>Aliterella</taxon>
    </lineage>
</organism>
<name>A0A0D8ZT78_9CYAN</name>
<keyword evidence="2" id="KW-1185">Reference proteome</keyword>
<comment type="caution">
    <text evidence="1">The sequence shown here is derived from an EMBL/GenBank/DDBJ whole genome shotgun (WGS) entry which is preliminary data.</text>
</comment>
<protein>
    <submittedName>
        <fullName evidence="1">Uncharacterized protein</fullName>
    </submittedName>
</protein>
<dbReference type="EMBL" id="JYON01000011">
    <property type="protein sequence ID" value="KJH71577.1"/>
    <property type="molecule type" value="Genomic_DNA"/>
</dbReference>
<evidence type="ECO:0000313" key="1">
    <source>
        <dbReference type="EMBL" id="KJH71577.1"/>
    </source>
</evidence>
<gene>
    <name evidence="1" type="ORF">UH38_12380</name>
</gene>
<evidence type="ECO:0000313" key="2">
    <source>
        <dbReference type="Proteomes" id="UP000032452"/>
    </source>
</evidence>
<proteinExistence type="predicted"/>
<dbReference type="RefSeq" id="WP_045054957.1">
    <property type="nucleotide sequence ID" value="NZ_CAWMDP010000048.1"/>
</dbReference>
<dbReference type="Proteomes" id="UP000032452">
    <property type="component" value="Unassembled WGS sequence"/>
</dbReference>
<dbReference type="OrthoDB" id="9821365at2"/>
<dbReference type="AlphaFoldDB" id="A0A0D8ZT78"/>
<reference evidence="1 2" key="1">
    <citation type="submission" date="2015-02" db="EMBL/GenBank/DDBJ databases">
        <title>Draft genome of a novel marine cyanobacterium (Chroococcales) isolated from South Atlantic Ocean.</title>
        <authorList>
            <person name="Rigonato J."/>
            <person name="Alvarenga D.O."/>
            <person name="Branco L.H."/>
            <person name="Varani A.M."/>
            <person name="Brandini F.P."/>
            <person name="Fiore M.F."/>
        </authorList>
    </citation>
    <scope>NUCLEOTIDE SEQUENCE [LARGE SCALE GENOMIC DNA]</scope>
    <source>
        <strain evidence="1 2">CENA595</strain>
    </source>
</reference>